<protein>
    <recommendedName>
        <fullName evidence="4">Oligosaccharide repeat unit polymerase</fullName>
    </recommendedName>
</protein>
<evidence type="ECO:0008006" key="4">
    <source>
        <dbReference type="Google" id="ProtNLM"/>
    </source>
</evidence>
<dbReference type="KEGG" id="vpe:Varpa_4683"/>
<gene>
    <name evidence="2" type="ordered locus">Varpa_4683</name>
</gene>
<evidence type="ECO:0000256" key="1">
    <source>
        <dbReference type="SAM" id="Phobius"/>
    </source>
</evidence>
<feature type="transmembrane region" description="Helical" evidence="1">
    <location>
        <begin position="32"/>
        <end position="55"/>
    </location>
</feature>
<dbReference type="AlphaFoldDB" id="E6UXC9"/>
<keyword evidence="1" id="KW-1133">Transmembrane helix</keyword>
<sequence>MQILGLSFYLLSVAAFFLMLIATKKPSRLDAFYYVIPSIFILTEMLYVLPLAIRASLNIDFDPGLSPYYAEFVEFIPFATVLAAIFNLVFAFFYTHLSEGKNKFVELPISSYRTVPWPALILLLVASLLMIQQLASEFGGLMNYILMGYKVTETFAGASQYVIGFDWIVVCAIVVLYTGYTQKNKKLILLGAFFVSVLIVVFAIMGRRAVLVILTAASLGGYHVMIKKIPFPVLLVVGFLGFLTLNLVGITRGESYQEIGQIFEILADRKKSATENDVSIFYTLTDGNFAIPFETFPQIIRSLGERFSLGFGSYSFRAILFVIPSFLWESRPLPLSNWYVQIFYGESQMNIGRQFFILTAPYMDFGMLGIPIFGIFMAFFLRFVVRLAAKRKNDPIFATGVLMFLGSMLNLVANDFLAFSLVFFKAVLLPLTFLYVSRRIRLKV</sequence>
<keyword evidence="1" id="KW-0472">Membrane</keyword>
<feature type="transmembrane region" description="Helical" evidence="1">
    <location>
        <begin position="307"/>
        <end position="328"/>
    </location>
</feature>
<dbReference type="NCBIfam" id="TIGR04370">
    <property type="entry name" value="glyco_rpt_poly"/>
    <property type="match status" value="1"/>
</dbReference>
<feature type="transmembrane region" description="Helical" evidence="1">
    <location>
        <begin position="6"/>
        <end position="23"/>
    </location>
</feature>
<reference evidence="3" key="1">
    <citation type="submission" date="2010-12" db="EMBL/GenBank/DDBJ databases">
        <title>Complete sequence of Variovorax paradoxus EPS.</title>
        <authorList>
            <consortium name="US DOE Joint Genome Institute"/>
            <person name="Lucas S."/>
            <person name="Copeland A."/>
            <person name="Lapidus A."/>
            <person name="Cheng J.-F."/>
            <person name="Goodwin L."/>
            <person name="Pitluck S."/>
            <person name="Teshima H."/>
            <person name="Detter J.C."/>
            <person name="Han C."/>
            <person name="Tapia R."/>
            <person name="Land M."/>
            <person name="Hauser L."/>
            <person name="Kyrpides N."/>
            <person name="Ivanova N."/>
            <person name="Ovchinnikova G."/>
            <person name="Orwin P."/>
            <person name="Han J.-I.G."/>
            <person name="Woyke T."/>
        </authorList>
    </citation>
    <scope>NUCLEOTIDE SEQUENCE [LARGE SCALE GENOMIC DNA]</scope>
    <source>
        <strain evidence="3">EPS</strain>
    </source>
</reference>
<name>E6UXC9_VARPE</name>
<dbReference type="OrthoDB" id="9554144at2"/>
<evidence type="ECO:0000313" key="2">
    <source>
        <dbReference type="EMBL" id="ADU38846.1"/>
    </source>
</evidence>
<dbReference type="HOGENOM" id="CLU_616679_0_0_4"/>
<feature type="transmembrane region" description="Helical" evidence="1">
    <location>
        <begin position="155"/>
        <end position="180"/>
    </location>
</feature>
<feature type="transmembrane region" description="Helical" evidence="1">
    <location>
        <begin position="187"/>
        <end position="209"/>
    </location>
</feature>
<feature type="transmembrane region" description="Helical" evidence="1">
    <location>
        <begin position="365"/>
        <end position="384"/>
    </location>
</feature>
<dbReference type="STRING" id="595537.Varpa_4683"/>
<feature type="transmembrane region" description="Helical" evidence="1">
    <location>
        <begin position="229"/>
        <end position="248"/>
    </location>
</feature>
<dbReference type="EMBL" id="CP002417">
    <property type="protein sequence ID" value="ADU38846.1"/>
    <property type="molecule type" value="Genomic_DNA"/>
</dbReference>
<proteinExistence type="predicted"/>
<feature type="transmembrane region" description="Helical" evidence="1">
    <location>
        <begin position="115"/>
        <end position="135"/>
    </location>
</feature>
<feature type="transmembrane region" description="Helical" evidence="1">
    <location>
        <begin position="419"/>
        <end position="436"/>
    </location>
</feature>
<organism evidence="2 3">
    <name type="scientific">Variovorax paradoxus (strain EPS)</name>
    <dbReference type="NCBI Taxonomy" id="595537"/>
    <lineage>
        <taxon>Bacteria</taxon>
        <taxon>Pseudomonadati</taxon>
        <taxon>Pseudomonadota</taxon>
        <taxon>Betaproteobacteria</taxon>
        <taxon>Burkholderiales</taxon>
        <taxon>Comamonadaceae</taxon>
        <taxon>Variovorax</taxon>
    </lineage>
</organism>
<dbReference type="RefSeq" id="WP_013543055.1">
    <property type="nucleotide sequence ID" value="NC_014931.1"/>
</dbReference>
<dbReference type="Proteomes" id="UP000008917">
    <property type="component" value="Chromosome"/>
</dbReference>
<feature type="transmembrane region" description="Helical" evidence="1">
    <location>
        <begin position="396"/>
        <end position="413"/>
    </location>
</feature>
<feature type="transmembrane region" description="Helical" evidence="1">
    <location>
        <begin position="75"/>
        <end position="94"/>
    </location>
</feature>
<evidence type="ECO:0000313" key="3">
    <source>
        <dbReference type="Proteomes" id="UP000008917"/>
    </source>
</evidence>
<accession>E6UXC9</accession>
<keyword evidence="1" id="KW-0812">Transmembrane</keyword>
<reference evidence="2 3" key="2">
    <citation type="journal article" date="2013" name="Genome Announc.">
        <title>Genome of the Root-Associated Plant Growth-Promoting Bacterium Variovorax paradoxus Strain EPS.</title>
        <authorList>
            <person name="Han J.I."/>
            <person name="Spain J.C."/>
            <person name="Leadbetter J.R."/>
            <person name="Ovchinnikova G."/>
            <person name="Goodwin L.A."/>
            <person name="Han C.S."/>
            <person name="Woyke T."/>
            <person name="Davenport K.W."/>
            <person name="Orwin P.M."/>
        </authorList>
    </citation>
    <scope>NUCLEOTIDE SEQUENCE [LARGE SCALE GENOMIC DNA]</scope>
    <source>
        <strain evidence="2 3">EPS</strain>
    </source>
</reference>